<keyword evidence="3" id="KW-1185">Reference proteome</keyword>
<protein>
    <submittedName>
        <fullName evidence="2">Uncharacterized protein</fullName>
    </submittedName>
</protein>
<sequence>MNAKRNPDRDAKMTAGTKTVVASDIGAGEGGSAAETEEKAMVITTTIMAKSFIIWIASIVNAQLSRSFGELTMVVGLNRAMQIYEEMGFSFIEEDVLQRAVERGCPVPARNLVKLRMRCGWWYTAVGVSLGFQRQRLKLWCIMDKLQWGNRKRLRCVKVKESDGNGNVVKKKITSQRVDRTVVNEQDSHHPVTSLHSSSPQRLNRKIMSALSSPEKEDRYYTTRGSTGVGFDESSSSKKVLPMESKKESQKTVWPRLFTTLSSKEKEEDFMAMKGCKLPQRPKKRAKTIQRTLLLVSPGAWLSDLCQERYEVREKKTSKKRPRGLKAMGGIESDSE</sequence>
<name>A0AAP0H184_9ASTR</name>
<feature type="region of interest" description="Disordered" evidence="1">
    <location>
        <begin position="218"/>
        <end position="244"/>
    </location>
</feature>
<evidence type="ECO:0000313" key="2">
    <source>
        <dbReference type="EMBL" id="KAK9068684.1"/>
    </source>
</evidence>
<gene>
    <name evidence="2" type="ORF">SSX86_012799</name>
</gene>
<proteinExistence type="predicted"/>
<accession>A0AAP0H184</accession>
<dbReference type="Pfam" id="PF07797">
    <property type="entry name" value="DUF1639"/>
    <property type="match status" value="1"/>
</dbReference>
<dbReference type="InterPro" id="IPR012438">
    <property type="entry name" value="DUF1639"/>
</dbReference>
<evidence type="ECO:0000256" key="1">
    <source>
        <dbReference type="SAM" id="MobiDB-lite"/>
    </source>
</evidence>
<feature type="region of interest" description="Disordered" evidence="1">
    <location>
        <begin position="313"/>
        <end position="336"/>
    </location>
</feature>
<reference evidence="2 3" key="1">
    <citation type="submission" date="2024-04" db="EMBL/GenBank/DDBJ databases">
        <title>The reference genome of an endangered Asteraceae, Deinandra increscens subsp. villosa, native to the Central Coast of California.</title>
        <authorList>
            <person name="Guilliams M."/>
            <person name="Hasenstab-Lehman K."/>
            <person name="Meyer R."/>
            <person name="Mcevoy S."/>
        </authorList>
    </citation>
    <scope>NUCLEOTIDE SEQUENCE [LARGE SCALE GENOMIC DNA]</scope>
    <source>
        <tissue evidence="2">Leaf</tissue>
    </source>
</reference>
<dbReference type="Proteomes" id="UP001408789">
    <property type="component" value="Unassembled WGS sequence"/>
</dbReference>
<comment type="caution">
    <text evidence="2">The sequence shown here is derived from an EMBL/GenBank/DDBJ whole genome shotgun (WGS) entry which is preliminary data.</text>
</comment>
<dbReference type="EMBL" id="JBCNJP010000014">
    <property type="protein sequence ID" value="KAK9068684.1"/>
    <property type="molecule type" value="Genomic_DNA"/>
</dbReference>
<dbReference type="AlphaFoldDB" id="A0AAP0H184"/>
<organism evidence="2 3">
    <name type="scientific">Deinandra increscens subsp. villosa</name>
    <dbReference type="NCBI Taxonomy" id="3103831"/>
    <lineage>
        <taxon>Eukaryota</taxon>
        <taxon>Viridiplantae</taxon>
        <taxon>Streptophyta</taxon>
        <taxon>Embryophyta</taxon>
        <taxon>Tracheophyta</taxon>
        <taxon>Spermatophyta</taxon>
        <taxon>Magnoliopsida</taxon>
        <taxon>eudicotyledons</taxon>
        <taxon>Gunneridae</taxon>
        <taxon>Pentapetalae</taxon>
        <taxon>asterids</taxon>
        <taxon>campanulids</taxon>
        <taxon>Asterales</taxon>
        <taxon>Asteraceae</taxon>
        <taxon>Asteroideae</taxon>
        <taxon>Heliantheae alliance</taxon>
        <taxon>Madieae</taxon>
        <taxon>Madiinae</taxon>
        <taxon>Deinandra</taxon>
    </lineage>
</organism>
<feature type="region of interest" description="Disordered" evidence="1">
    <location>
        <begin position="184"/>
        <end position="203"/>
    </location>
</feature>
<dbReference type="PANTHER" id="PTHR33130:SF12">
    <property type="entry name" value="EXPRESSED PROTEIN"/>
    <property type="match status" value="1"/>
</dbReference>
<dbReference type="PANTHER" id="PTHR33130">
    <property type="entry name" value="PUTATIVE (DUF1639)-RELATED"/>
    <property type="match status" value="1"/>
</dbReference>
<evidence type="ECO:0000313" key="3">
    <source>
        <dbReference type="Proteomes" id="UP001408789"/>
    </source>
</evidence>